<reference evidence="1 2" key="1">
    <citation type="submission" date="2013-07" db="EMBL/GenBank/DDBJ databases">
        <title>Comparative Genomic and Metabolomic Analysis of Twelve Strains of Pseudoalteromonas luteoviolacea.</title>
        <authorList>
            <person name="Vynne N.G."/>
            <person name="Mansson M."/>
            <person name="Gram L."/>
        </authorList>
    </citation>
    <scope>NUCLEOTIDE SEQUENCE [LARGE SCALE GENOMIC DNA]</scope>
    <source>
        <strain evidence="1 2">NCIMB 1942</strain>
    </source>
</reference>
<evidence type="ECO:0008006" key="3">
    <source>
        <dbReference type="Google" id="ProtNLM"/>
    </source>
</evidence>
<dbReference type="InterPro" id="IPR009659">
    <property type="entry name" value="DUF1249"/>
</dbReference>
<proteinExistence type="predicted"/>
<dbReference type="Pfam" id="PF06853">
    <property type="entry name" value="DUF1249"/>
    <property type="match status" value="1"/>
</dbReference>
<dbReference type="EMBL" id="AUXT01000145">
    <property type="protein sequence ID" value="KZN48671.1"/>
    <property type="molecule type" value="Genomic_DNA"/>
</dbReference>
<name>A0A167DCL1_9GAMM</name>
<evidence type="ECO:0000313" key="1">
    <source>
        <dbReference type="EMBL" id="KZN48671.1"/>
    </source>
</evidence>
<dbReference type="Proteomes" id="UP000076587">
    <property type="component" value="Unassembled WGS sequence"/>
</dbReference>
<accession>A0A167DCL1</accession>
<dbReference type="PATRIC" id="fig|1365253.3.peg.1753"/>
<dbReference type="AlphaFoldDB" id="A0A167DCL1"/>
<organism evidence="1 2">
    <name type="scientific">Pseudoalteromonas luteoviolacea NCIMB 1942</name>
    <dbReference type="NCBI Taxonomy" id="1365253"/>
    <lineage>
        <taxon>Bacteria</taxon>
        <taxon>Pseudomonadati</taxon>
        <taxon>Pseudomonadota</taxon>
        <taxon>Gammaproteobacteria</taxon>
        <taxon>Alteromonadales</taxon>
        <taxon>Pseudoalteromonadaceae</taxon>
        <taxon>Pseudoalteromonas</taxon>
    </lineage>
</organism>
<comment type="caution">
    <text evidence="1">The sequence shown here is derived from an EMBL/GenBank/DDBJ whole genome shotgun (WGS) entry which is preliminary data.</text>
</comment>
<protein>
    <recommendedName>
        <fullName evidence="3">Cytoplasmic protein</fullName>
    </recommendedName>
</protein>
<gene>
    <name evidence="1" type="ORF">N482_07505</name>
</gene>
<dbReference type="PANTHER" id="PTHR38774">
    <property type="entry name" value="CYTOPLASMIC PROTEIN-RELATED"/>
    <property type="match status" value="1"/>
</dbReference>
<evidence type="ECO:0000313" key="2">
    <source>
        <dbReference type="Proteomes" id="UP000076587"/>
    </source>
</evidence>
<sequence length="164" mass="18942">MGVILSGLMREYGLKGKASERSYVQSLPQFITLCERNYLRAIKVMPEEQVGKQRQIKMGSMDFYIVVDDVAKYTTDISIRQKHGLSSHIGEFELAVRLYHDASVAEVVQHNYHQKVKPSYRYPNPNMHHKDEKYQLNAFLADWLIACIENGRVPLNWDVNNGLV</sequence>
<dbReference type="PANTHER" id="PTHR38774:SF1">
    <property type="entry name" value="CYTOPLASMIC PROTEIN"/>
    <property type="match status" value="1"/>
</dbReference>